<dbReference type="SUPFAM" id="SSF53163">
    <property type="entry name" value="HybD-like"/>
    <property type="match status" value="1"/>
</dbReference>
<sequence>MNLKRRLFSQNQEERYHYEDEKMLLNLTQTLKEWVPANRDIVIVCIGTDRSTGDSFGPLIGSLLEEKRLRNIQVYGTLDEPVHAVNLAEKLEHIHKTHSHPYIIGVDACLGKVSSVGNIILGQGPVKPGAAVKKQLPDVGEIHLTGVVNVSGFMEYFVLQNTRLHLVMQMAKKVAKTIDSFDRQITLSSTQSTNKKTETLTRKLGNWTPVKE</sequence>
<dbReference type="Pfam" id="PF06866">
    <property type="entry name" value="DUF1256"/>
    <property type="match status" value="1"/>
</dbReference>
<comment type="caution">
    <text evidence="1">The sequence shown here is derived from an EMBL/GenBank/DDBJ whole genome shotgun (WGS) entry which is preliminary data.</text>
</comment>
<dbReference type="EMBL" id="AVBF01000016">
    <property type="protein sequence ID" value="KGP73213.1"/>
    <property type="molecule type" value="Genomic_DNA"/>
</dbReference>
<dbReference type="InterPro" id="IPR009665">
    <property type="entry name" value="YyaC"/>
</dbReference>
<dbReference type="InterPro" id="IPR023430">
    <property type="entry name" value="Pept_HybD-like_dom_sf"/>
</dbReference>
<dbReference type="eggNOG" id="ENOG50313RY">
    <property type="taxonomic scope" value="Bacteria"/>
</dbReference>
<dbReference type="STRING" id="1385514.N782_06880"/>
<dbReference type="RefSeq" id="WP_052111233.1">
    <property type="nucleotide sequence ID" value="NZ_AVBF01000016.1"/>
</dbReference>
<dbReference type="NCBIfam" id="TIGR02841">
    <property type="entry name" value="spore_YyaC"/>
    <property type="match status" value="1"/>
</dbReference>
<dbReference type="Proteomes" id="UP000030147">
    <property type="component" value="Unassembled WGS sequence"/>
</dbReference>
<organism evidence="1 2">
    <name type="scientific">Pontibacillus yanchengensis Y32</name>
    <dbReference type="NCBI Taxonomy" id="1385514"/>
    <lineage>
        <taxon>Bacteria</taxon>
        <taxon>Bacillati</taxon>
        <taxon>Bacillota</taxon>
        <taxon>Bacilli</taxon>
        <taxon>Bacillales</taxon>
        <taxon>Bacillaceae</taxon>
        <taxon>Pontibacillus</taxon>
    </lineage>
</organism>
<evidence type="ECO:0000313" key="1">
    <source>
        <dbReference type="EMBL" id="KGP73213.1"/>
    </source>
</evidence>
<keyword evidence="2" id="KW-1185">Reference proteome</keyword>
<dbReference type="OrthoDB" id="9815953at2"/>
<gene>
    <name evidence="1" type="ORF">N782_06880</name>
</gene>
<dbReference type="AlphaFoldDB" id="A0A0A2TFJ8"/>
<protein>
    <submittedName>
        <fullName evidence="1">Sporulation protein</fullName>
    </submittedName>
</protein>
<proteinExistence type="predicted"/>
<reference evidence="1 2" key="1">
    <citation type="journal article" date="2015" name="Stand. Genomic Sci.">
        <title>High quality draft genome sequence of the moderately halophilic bacterium Pontibacillus yanchengensis Y32(T) and comparison among Pontibacillus genomes.</title>
        <authorList>
            <person name="Huang J."/>
            <person name="Qiao Z.X."/>
            <person name="Tang J.W."/>
            <person name="Wang G."/>
        </authorList>
    </citation>
    <scope>NUCLEOTIDE SEQUENCE [LARGE SCALE GENOMIC DNA]</scope>
    <source>
        <strain evidence="1 2">Y32</strain>
    </source>
</reference>
<evidence type="ECO:0000313" key="2">
    <source>
        <dbReference type="Proteomes" id="UP000030147"/>
    </source>
</evidence>
<name>A0A0A2TFJ8_9BACI</name>
<accession>A0A0A2TFJ8</accession>